<dbReference type="Proteomes" id="UP001301958">
    <property type="component" value="Unassembled WGS sequence"/>
</dbReference>
<evidence type="ECO:0000313" key="2">
    <source>
        <dbReference type="EMBL" id="KAK4228588.1"/>
    </source>
</evidence>
<feature type="chain" id="PRO_5042837243" evidence="1">
    <location>
        <begin position="19"/>
        <end position="136"/>
    </location>
</feature>
<evidence type="ECO:0000313" key="3">
    <source>
        <dbReference type="Proteomes" id="UP001301958"/>
    </source>
</evidence>
<organism evidence="2 3">
    <name type="scientific">Podospora fimiseda</name>
    <dbReference type="NCBI Taxonomy" id="252190"/>
    <lineage>
        <taxon>Eukaryota</taxon>
        <taxon>Fungi</taxon>
        <taxon>Dikarya</taxon>
        <taxon>Ascomycota</taxon>
        <taxon>Pezizomycotina</taxon>
        <taxon>Sordariomycetes</taxon>
        <taxon>Sordariomycetidae</taxon>
        <taxon>Sordariales</taxon>
        <taxon>Podosporaceae</taxon>
        <taxon>Podospora</taxon>
    </lineage>
</organism>
<keyword evidence="1" id="KW-0732">Signal</keyword>
<name>A0AAN7H0P0_9PEZI</name>
<dbReference type="EMBL" id="MU865317">
    <property type="protein sequence ID" value="KAK4228588.1"/>
    <property type="molecule type" value="Genomic_DNA"/>
</dbReference>
<sequence length="136" mass="15091">MVNFNSILVACLLGLASAAPTEQADQKNQKELFNCSENYFYCSSTLLGRGKLAQATLKKTALKGAGQGTSTDKINNGLFTPCRTRRFHIKRLVHLLEEKEGTSLRLWGGVITVKKKMGFSVSLNVGFLGWKVYWTE</sequence>
<comment type="caution">
    <text evidence="2">The sequence shown here is derived from an EMBL/GenBank/DDBJ whole genome shotgun (WGS) entry which is preliminary data.</text>
</comment>
<dbReference type="AlphaFoldDB" id="A0AAN7H0P0"/>
<keyword evidence="3" id="KW-1185">Reference proteome</keyword>
<reference evidence="2" key="1">
    <citation type="journal article" date="2023" name="Mol. Phylogenet. Evol.">
        <title>Genome-scale phylogeny and comparative genomics of the fungal order Sordariales.</title>
        <authorList>
            <person name="Hensen N."/>
            <person name="Bonometti L."/>
            <person name="Westerberg I."/>
            <person name="Brannstrom I.O."/>
            <person name="Guillou S."/>
            <person name="Cros-Aarteil S."/>
            <person name="Calhoun S."/>
            <person name="Haridas S."/>
            <person name="Kuo A."/>
            <person name="Mondo S."/>
            <person name="Pangilinan J."/>
            <person name="Riley R."/>
            <person name="LaButti K."/>
            <person name="Andreopoulos B."/>
            <person name="Lipzen A."/>
            <person name="Chen C."/>
            <person name="Yan M."/>
            <person name="Daum C."/>
            <person name="Ng V."/>
            <person name="Clum A."/>
            <person name="Steindorff A."/>
            <person name="Ohm R.A."/>
            <person name="Martin F."/>
            <person name="Silar P."/>
            <person name="Natvig D.O."/>
            <person name="Lalanne C."/>
            <person name="Gautier V."/>
            <person name="Ament-Velasquez S.L."/>
            <person name="Kruys A."/>
            <person name="Hutchinson M.I."/>
            <person name="Powell A.J."/>
            <person name="Barry K."/>
            <person name="Miller A.N."/>
            <person name="Grigoriev I.V."/>
            <person name="Debuchy R."/>
            <person name="Gladieux P."/>
            <person name="Hiltunen Thoren M."/>
            <person name="Johannesson H."/>
        </authorList>
    </citation>
    <scope>NUCLEOTIDE SEQUENCE</scope>
    <source>
        <strain evidence="2">CBS 990.96</strain>
    </source>
</reference>
<proteinExistence type="predicted"/>
<protein>
    <submittedName>
        <fullName evidence="2">Uncharacterized protein</fullName>
    </submittedName>
</protein>
<feature type="signal peptide" evidence="1">
    <location>
        <begin position="1"/>
        <end position="18"/>
    </location>
</feature>
<reference evidence="2" key="2">
    <citation type="submission" date="2023-05" db="EMBL/GenBank/DDBJ databases">
        <authorList>
            <consortium name="Lawrence Berkeley National Laboratory"/>
            <person name="Steindorff A."/>
            <person name="Hensen N."/>
            <person name="Bonometti L."/>
            <person name="Westerberg I."/>
            <person name="Brannstrom I.O."/>
            <person name="Guillou S."/>
            <person name="Cros-Aarteil S."/>
            <person name="Calhoun S."/>
            <person name="Haridas S."/>
            <person name="Kuo A."/>
            <person name="Mondo S."/>
            <person name="Pangilinan J."/>
            <person name="Riley R."/>
            <person name="Labutti K."/>
            <person name="Andreopoulos B."/>
            <person name="Lipzen A."/>
            <person name="Chen C."/>
            <person name="Yanf M."/>
            <person name="Daum C."/>
            <person name="Ng V."/>
            <person name="Clum A."/>
            <person name="Ohm R."/>
            <person name="Martin F."/>
            <person name="Silar P."/>
            <person name="Natvig D."/>
            <person name="Lalanne C."/>
            <person name="Gautier V."/>
            <person name="Ament-Velasquez S.L."/>
            <person name="Kruys A."/>
            <person name="Hutchinson M.I."/>
            <person name="Powell A.J."/>
            <person name="Barry K."/>
            <person name="Miller A.N."/>
            <person name="Grigoriev I.V."/>
            <person name="Debuchy R."/>
            <person name="Gladieux P."/>
            <person name="Thoren M.H."/>
            <person name="Johannesson H."/>
        </authorList>
    </citation>
    <scope>NUCLEOTIDE SEQUENCE</scope>
    <source>
        <strain evidence="2">CBS 990.96</strain>
    </source>
</reference>
<evidence type="ECO:0000256" key="1">
    <source>
        <dbReference type="SAM" id="SignalP"/>
    </source>
</evidence>
<accession>A0AAN7H0P0</accession>
<gene>
    <name evidence="2" type="ORF">QBC38DRAFT_544159</name>
</gene>